<evidence type="ECO:0000313" key="2">
    <source>
        <dbReference type="EMBL" id="MEU3552883.1"/>
    </source>
</evidence>
<dbReference type="Proteomes" id="UP001550850">
    <property type="component" value="Unassembled WGS sequence"/>
</dbReference>
<proteinExistence type="predicted"/>
<reference evidence="2 3" key="1">
    <citation type="submission" date="2024-06" db="EMBL/GenBank/DDBJ databases">
        <title>The Natural Products Discovery Center: Release of the First 8490 Sequenced Strains for Exploring Actinobacteria Biosynthetic Diversity.</title>
        <authorList>
            <person name="Kalkreuter E."/>
            <person name="Kautsar S.A."/>
            <person name="Yang D."/>
            <person name="Bader C.D."/>
            <person name="Teijaro C.N."/>
            <person name="Fluegel L."/>
            <person name="Davis C.M."/>
            <person name="Simpson J.R."/>
            <person name="Lauterbach L."/>
            <person name="Steele A.D."/>
            <person name="Gui C."/>
            <person name="Meng S."/>
            <person name="Li G."/>
            <person name="Viehrig K."/>
            <person name="Ye F."/>
            <person name="Su P."/>
            <person name="Kiefer A.F."/>
            <person name="Nichols A."/>
            <person name="Cepeda A.J."/>
            <person name="Yan W."/>
            <person name="Fan B."/>
            <person name="Jiang Y."/>
            <person name="Adhikari A."/>
            <person name="Zheng C.-J."/>
            <person name="Schuster L."/>
            <person name="Cowan T.M."/>
            <person name="Smanski M.J."/>
            <person name="Chevrette M.G."/>
            <person name="De Carvalho L.P.S."/>
            <person name="Shen B."/>
        </authorList>
    </citation>
    <scope>NUCLEOTIDE SEQUENCE [LARGE SCALE GENOMIC DNA]</scope>
    <source>
        <strain evidence="2 3">NPDC038104</strain>
    </source>
</reference>
<feature type="compositionally biased region" description="Basic and acidic residues" evidence="1">
    <location>
        <begin position="129"/>
        <end position="141"/>
    </location>
</feature>
<feature type="compositionally biased region" description="Basic and acidic residues" evidence="1">
    <location>
        <begin position="26"/>
        <end position="48"/>
    </location>
</feature>
<protein>
    <submittedName>
        <fullName evidence="2">Uncharacterized protein</fullName>
    </submittedName>
</protein>
<feature type="compositionally biased region" description="Low complexity" evidence="1">
    <location>
        <begin position="224"/>
        <end position="256"/>
    </location>
</feature>
<gene>
    <name evidence="2" type="ORF">AB0E65_01385</name>
</gene>
<sequence>MTDRITERLTGRTHDDRTTEQGTGDTTDRAHHATDGHGTDGHYTDGHGTDGQYTNGQNGNGQYANGQNGGGQYAAGQNGGQYGDGRYGNGASDTAVTPVRPLSDPGIPPGADNHDLRNENDRSAGQGIKDGKIFQDGHDSTDGLGARSGQGTPGATGAADNGAHSVGTDDLGARGAGTPTTDSSATGATGATGTAVGGPFGGVTGAHDGPHGHSDAAQGDPSYGDASHTTGTHTTGTHGTATHGDSTHGSGTHASGTHGGEKAHSGLTHGGGAHGGKRHTDDGPGETLHRLFPHEDTDKLTTRLHQVVGGFVDAPRGSVAEAEKVLDEVAERLTSCLAARRRTLRTAWHSLGDETADPAADTEQLRLILRDYRELTERLLRL</sequence>
<organism evidence="2 3">
    <name type="scientific">Streptomyces fragilis</name>
    <dbReference type="NCBI Taxonomy" id="67301"/>
    <lineage>
        <taxon>Bacteria</taxon>
        <taxon>Bacillati</taxon>
        <taxon>Actinomycetota</taxon>
        <taxon>Actinomycetes</taxon>
        <taxon>Kitasatosporales</taxon>
        <taxon>Streptomycetaceae</taxon>
        <taxon>Streptomyces</taxon>
    </lineage>
</organism>
<name>A0ABV2YAX8_9ACTN</name>
<evidence type="ECO:0000313" key="3">
    <source>
        <dbReference type="Proteomes" id="UP001550850"/>
    </source>
</evidence>
<keyword evidence="3" id="KW-1185">Reference proteome</keyword>
<feature type="compositionally biased region" description="Low complexity" evidence="1">
    <location>
        <begin position="176"/>
        <end position="194"/>
    </location>
</feature>
<dbReference type="RefSeq" id="WP_284117711.1">
    <property type="nucleotide sequence ID" value="NZ_JASKYV010000009.1"/>
</dbReference>
<evidence type="ECO:0000256" key="1">
    <source>
        <dbReference type="SAM" id="MobiDB-lite"/>
    </source>
</evidence>
<feature type="compositionally biased region" description="Gly residues" evidence="1">
    <location>
        <begin position="67"/>
        <end position="88"/>
    </location>
</feature>
<feature type="compositionally biased region" description="Basic and acidic residues" evidence="1">
    <location>
        <begin position="278"/>
        <end position="290"/>
    </location>
</feature>
<feature type="compositionally biased region" description="Basic and acidic residues" evidence="1">
    <location>
        <begin position="112"/>
        <end position="122"/>
    </location>
</feature>
<feature type="compositionally biased region" description="Low complexity" evidence="1">
    <location>
        <begin position="50"/>
        <end position="66"/>
    </location>
</feature>
<feature type="compositionally biased region" description="Gly residues" evidence="1">
    <location>
        <begin position="195"/>
        <end position="204"/>
    </location>
</feature>
<dbReference type="EMBL" id="JBEZUR010000001">
    <property type="protein sequence ID" value="MEU3552883.1"/>
    <property type="molecule type" value="Genomic_DNA"/>
</dbReference>
<comment type="caution">
    <text evidence="2">The sequence shown here is derived from an EMBL/GenBank/DDBJ whole genome shotgun (WGS) entry which is preliminary data.</text>
</comment>
<feature type="compositionally biased region" description="Basic and acidic residues" evidence="1">
    <location>
        <begin position="1"/>
        <end position="19"/>
    </location>
</feature>
<feature type="region of interest" description="Disordered" evidence="1">
    <location>
        <begin position="1"/>
        <end position="290"/>
    </location>
</feature>
<accession>A0ABV2YAX8</accession>